<dbReference type="EMBL" id="OY288114">
    <property type="protein sequence ID" value="CAJ0885261.1"/>
    <property type="molecule type" value="Genomic_DNA"/>
</dbReference>
<feature type="coiled-coil region" evidence="1">
    <location>
        <begin position="24"/>
        <end position="51"/>
    </location>
</feature>
<proteinExistence type="predicted"/>
<accession>A0AA48M4W3</accession>
<dbReference type="AlphaFoldDB" id="A0AA48M4W3"/>
<gene>
    <name evidence="2" type="ORF">AMST5_03599</name>
</gene>
<organism evidence="2">
    <name type="scientific">freshwater sediment metagenome</name>
    <dbReference type="NCBI Taxonomy" id="556182"/>
    <lineage>
        <taxon>unclassified sequences</taxon>
        <taxon>metagenomes</taxon>
        <taxon>ecological metagenomes</taxon>
    </lineage>
</organism>
<name>A0AA48M4W3_9ZZZZ</name>
<sequence length="213" mass="23666">MSFENLPPFDSSTGPHSEKYFRAAALLKKLRAEHEQSIEDYKKLLAEHKRVLHPGALARPVGPKPEVTEVDKLVADVIDPEMPEGFAVEARETIEKAQELANKQARLYAAIRTLGDKLALFHAKACAEYCAEIRSEHYAPVATAVAKAVAALAAACADHADFVAELRRREVTNTSHLFHIEPIPRNPLYRALKSALEFGYLAKSEVPDQWLSQ</sequence>
<keyword evidence="1" id="KW-0175">Coiled coil</keyword>
<evidence type="ECO:0000256" key="1">
    <source>
        <dbReference type="SAM" id="Coils"/>
    </source>
</evidence>
<protein>
    <submittedName>
        <fullName evidence="2">Uncharacterized protein</fullName>
    </submittedName>
</protein>
<reference evidence="2" key="1">
    <citation type="submission" date="2023-07" db="EMBL/GenBank/DDBJ databases">
        <authorList>
            <person name="Pelsma A.J. K."/>
        </authorList>
    </citation>
    <scope>NUCLEOTIDE SEQUENCE</scope>
</reference>
<evidence type="ECO:0000313" key="2">
    <source>
        <dbReference type="EMBL" id="CAJ0885261.1"/>
    </source>
</evidence>